<feature type="compositionally biased region" description="Basic and acidic residues" evidence="1">
    <location>
        <begin position="142"/>
        <end position="152"/>
    </location>
</feature>
<dbReference type="PANTHER" id="PTHR46291">
    <property type="entry name" value="C2 DOMAIN-CONTAINING PROTEIN"/>
    <property type="match status" value="1"/>
</dbReference>
<dbReference type="InterPro" id="IPR035892">
    <property type="entry name" value="C2_domain_sf"/>
</dbReference>
<dbReference type="Gene3D" id="2.60.40.150">
    <property type="entry name" value="C2 domain"/>
    <property type="match status" value="1"/>
</dbReference>
<dbReference type="OMA" id="DKHCDAR"/>
<dbReference type="PROSITE" id="PS50004">
    <property type="entry name" value="C2"/>
    <property type="match status" value="1"/>
</dbReference>
<name>A0A8D2IWE7_VARKO</name>
<reference evidence="3" key="2">
    <citation type="submission" date="2025-09" db="UniProtKB">
        <authorList>
            <consortium name="Ensembl"/>
        </authorList>
    </citation>
    <scope>IDENTIFICATION</scope>
</reference>
<dbReference type="PANTHER" id="PTHR46291:SF5">
    <property type="entry name" value="C2 CALCIUM-DEPENDENT DOMAIN-CONTAINING PROTEIN 4C"/>
    <property type="match status" value="1"/>
</dbReference>
<feature type="domain" description="C2" evidence="2">
    <location>
        <begin position="299"/>
        <end position="415"/>
    </location>
</feature>
<protein>
    <submittedName>
        <fullName evidence="3">C2 calcium dependent domain containing 4C</fullName>
    </submittedName>
</protein>
<organism evidence="3 4">
    <name type="scientific">Varanus komodoensis</name>
    <name type="common">Komodo dragon</name>
    <dbReference type="NCBI Taxonomy" id="61221"/>
    <lineage>
        <taxon>Eukaryota</taxon>
        <taxon>Metazoa</taxon>
        <taxon>Chordata</taxon>
        <taxon>Craniata</taxon>
        <taxon>Vertebrata</taxon>
        <taxon>Euteleostomi</taxon>
        <taxon>Lepidosauria</taxon>
        <taxon>Squamata</taxon>
        <taxon>Bifurcata</taxon>
        <taxon>Unidentata</taxon>
        <taxon>Episquamata</taxon>
        <taxon>Toxicofera</taxon>
        <taxon>Anguimorpha</taxon>
        <taxon>Paleoanguimorpha</taxon>
        <taxon>Varanoidea</taxon>
        <taxon>Varanidae</taxon>
        <taxon>Varanus</taxon>
    </lineage>
</organism>
<evidence type="ECO:0000259" key="2">
    <source>
        <dbReference type="PROSITE" id="PS50004"/>
    </source>
</evidence>
<feature type="region of interest" description="Disordered" evidence="1">
    <location>
        <begin position="135"/>
        <end position="214"/>
    </location>
</feature>
<feature type="region of interest" description="Disordered" evidence="1">
    <location>
        <begin position="1"/>
        <end position="39"/>
    </location>
</feature>
<dbReference type="InterPro" id="IPR043549">
    <property type="entry name" value="C2C4C/C2C4D"/>
</dbReference>
<feature type="compositionally biased region" description="Low complexity" evidence="1">
    <location>
        <begin position="242"/>
        <end position="258"/>
    </location>
</feature>
<feature type="region of interest" description="Disordered" evidence="1">
    <location>
        <begin position="83"/>
        <end position="113"/>
    </location>
</feature>
<proteinExistence type="predicted"/>
<reference evidence="3" key="1">
    <citation type="submission" date="2025-08" db="UniProtKB">
        <authorList>
            <consortium name="Ensembl"/>
        </authorList>
    </citation>
    <scope>IDENTIFICATION</scope>
</reference>
<dbReference type="AlphaFoldDB" id="A0A8D2IWE7"/>
<sequence length="415" mass="45913">MRKTHSMWLMEKIRNAVQESSSRGSSSRDKKPKGTVYRNVLTPDKIPDFCIPPKLPTAPPEPLGAEAMPMHDLGASSSAFTMTGHWPKRSPELPPKVGNPVQENRTSDAPRKNKAMSLPYVPKAQTSYGFATLAESPHTRRKESLFHSEHSNLCRSRPTSPNPLQRSSSRWGKSAEEGARLNPPDICSSLMSSHRHIGGADSDTCSSTESSPFGSPLISRSMSLLKMFGQDSQSKVVKLKQSLSRSASRSKDSFTSPRAQRRPRRGAAAVASGVPQQLPLSSALLEERLHKEQVVSLSKGGSMRLAAEYSLAKACLHVRIIVAEDLYDKHYDMRSINCCVTLYLNPGKQQKQRSSFIRNSRNPIFNEDFFFEGLGASNLKKMTLKVKVINKGGNLKRDTLVGERELPLTSLLPFI</sequence>
<dbReference type="CDD" id="cd00030">
    <property type="entry name" value="C2"/>
    <property type="match status" value="1"/>
</dbReference>
<feature type="compositionally biased region" description="Polar residues" evidence="1">
    <location>
        <begin position="153"/>
        <end position="171"/>
    </location>
</feature>
<evidence type="ECO:0000313" key="4">
    <source>
        <dbReference type="Proteomes" id="UP000694545"/>
    </source>
</evidence>
<dbReference type="Pfam" id="PF00168">
    <property type="entry name" value="C2"/>
    <property type="match status" value="1"/>
</dbReference>
<keyword evidence="4" id="KW-1185">Reference proteome</keyword>
<dbReference type="SUPFAM" id="SSF49562">
    <property type="entry name" value="C2 domain (Calcium/lipid-binding domain, CaLB)"/>
    <property type="match status" value="1"/>
</dbReference>
<dbReference type="InterPro" id="IPR000008">
    <property type="entry name" value="C2_dom"/>
</dbReference>
<evidence type="ECO:0000313" key="3">
    <source>
        <dbReference type="Ensembl" id="ENSVKKP00000003566.1"/>
    </source>
</evidence>
<dbReference type="Ensembl" id="ENSVKKT00000003664.1">
    <property type="protein sequence ID" value="ENSVKKP00000003566.1"/>
    <property type="gene ID" value="ENSVKKG00000002738.1"/>
</dbReference>
<evidence type="ECO:0000256" key="1">
    <source>
        <dbReference type="SAM" id="MobiDB-lite"/>
    </source>
</evidence>
<dbReference type="SMART" id="SM00239">
    <property type="entry name" value="C2"/>
    <property type="match status" value="1"/>
</dbReference>
<dbReference type="Proteomes" id="UP000694545">
    <property type="component" value="Unplaced"/>
</dbReference>
<feature type="compositionally biased region" description="Polar residues" evidence="1">
    <location>
        <begin position="203"/>
        <end position="214"/>
    </location>
</feature>
<accession>A0A8D2IWE7</accession>
<feature type="region of interest" description="Disordered" evidence="1">
    <location>
        <begin position="239"/>
        <end position="274"/>
    </location>
</feature>